<feature type="transmembrane region" description="Helical" evidence="7">
    <location>
        <begin position="12"/>
        <end position="37"/>
    </location>
</feature>
<keyword evidence="4" id="KW-0479">Metal-binding</keyword>
<sequence>MRHSKTASYLRLLIANTLAMLSPFIVSLILAIAPGVIAQNTTNTTSLIEELIVAPDHVGRVADLPKDSEFVFDFLKPPAASVVQGAAGHLVLASVAAFPALVGNGVALLAGFLGPCGMNTPHTHPRATEFLYLVTGTLQNGMITETGSRFVVNNITAGQGMLLPQGSIHFQFNDNCEPVQFVSALNSEDPGTLLAAQGLFGLPAAIVAATLGEIGVEEVASLAEMECLTRCGISVGPGAQPTNEQVPRVSGNTLPSESVSASTTTAKSTAKAEVTNQSRDLLGGLASDDESEQPVVLGDISYNSEKGSGDHAALTALVILVMAMGSGYISLAVLFYVRRNKAAKAHGRGPAWATSEAMETAALTSPLEKYGKDEESYRFAGKSS</sequence>
<feature type="transmembrane region" description="Helical" evidence="7">
    <location>
        <begin position="312"/>
        <end position="337"/>
    </location>
</feature>
<evidence type="ECO:0000313" key="9">
    <source>
        <dbReference type="EMBL" id="TFY55320.1"/>
    </source>
</evidence>
<dbReference type="SMART" id="SM00835">
    <property type="entry name" value="Cupin_1"/>
    <property type="match status" value="1"/>
</dbReference>
<dbReference type="InterPro" id="IPR011051">
    <property type="entry name" value="RmlC_Cupin_sf"/>
</dbReference>
<dbReference type="PRINTS" id="PR00325">
    <property type="entry name" value="GERMIN"/>
</dbReference>
<keyword evidence="7" id="KW-0472">Membrane</keyword>
<reference evidence="9 10" key="1">
    <citation type="submission" date="2019-01" db="EMBL/GenBank/DDBJ databases">
        <title>Genome sequencing of the rare red list fungi Fomitopsis rosea.</title>
        <authorList>
            <person name="Buettner E."/>
            <person name="Kellner H."/>
        </authorList>
    </citation>
    <scope>NUCLEOTIDE SEQUENCE [LARGE SCALE GENOMIC DNA]</scope>
    <source>
        <strain evidence="9 10">DSM 105464</strain>
    </source>
</reference>
<name>A0A4Y9XYZ2_9APHY</name>
<proteinExistence type="inferred from homology"/>
<dbReference type="GO" id="GO:0005576">
    <property type="term" value="C:extracellular region"/>
    <property type="evidence" value="ECO:0007669"/>
    <property type="project" value="UniProtKB-SubCell"/>
</dbReference>
<dbReference type="AlphaFoldDB" id="A0A4Y9XYZ2"/>
<dbReference type="InterPro" id="IPR001929">
    <property type="entry name" value="Germin"/>
</dbReference>
<keyword evidence="5" id="KW-0464">Manganese</keyword>
<keyword evidence="7" id="KW-1133">Transmembrane helix</keyword>
<comment type="similarity">
    <text evidence="2">Belongs to the germin family.</text>
</comment>
<evidence type="ECO:0000256" key="4">
    <source>
        <dbReference type="ARBA" id="ARBA00022723"/>
    </source>
</evidence>
<organism evidence="9 10">
    <name type="scientific">Rhodofomes roseus</name>
    <dbReference type="NCBI Taxonomy" id="34475"/>
    <lineage>
        <taxon>Eukaryota</taxon>
        <taxon>Fungi</taxon>
        <taxon>Dikarya</taxon>
        <taxon>Basidiomycota</taxon>
        <taxon>Agaricomycotina</taxon>
        <taxon>Agaricomycetes</taxon>
        <taxon>Polyporales</taxon>
        <taxon>Rhodofomes</taxon>
    </lineage>
</organism>
<dbReference type="Proteomes" id="UP000298390">
    <property type="component" value="Unassembled WGS sequence"/>
</dbReference>
<dbReference type="STRING" id="34475.A0A4Y9XYZ2"/>
<comment type="caution">
    <text evidence="9">The sequence shown here is derived from an EMBL/GenBank/DDBJ whole genome shotgun (WGS) entry which is preliminary data.</text>
</comment>
<evidence type="ECO:0000256" key="2">
    <source>
        <dbReference type="ARBA" id="ARBA00007456"/>
    </source>
</evidence>
<dbReference type="Gene3D" id="2.60.120.10">
    <property type="entry name" value="Jelly Rolls"/>
    <property type="match status" value="1"/>
</dbReference>
<dbReference type="GO" id="GO:0030145">
    <property type="term" value="F:manganese ion binding"/>
    <property type="evidence" value="ECO:0007669"/>
    <property type="project" value="InterPro"/>
</dbReference>
<evidence type="ECO:0000313" key="10">
    <source>
        <dbReference type="Proteomes" id="UP000298390"/>
    </source>
</evidence>
<evidence type="ECO:0000256" key="7">
    <source>
        <dbReference type="SAM" id="Phobius"/>
    </source>
</evidence>
<keyword evidence="3" id="KW-0964">Secreted</keyword>
<dbReference type="InterPro" id="IPR014710">
    <property type="entry name" value="RmlC-like_jellyroll"/>
</dbReference>
<protein>
    <recommendedName>
        <fullName evidence="8">Cupin type-1 domain-containing protein</fullName>
    </recommendedName>
</protein>
<comment type="subcellular location">
    <subcellularLocation>
        <location evidence="1">Secreted</location>
    </subcellularLocation>
</comment>
<evidence type="ECO:0000256" key="3">
    <source>
        <dbReference type="ARBA" id="ARBA00022525"/>
    </source>
</evidence>
<feature type="compositionally biased region" description="Low complexity" evidence="6">
    <location>
        <begin position="256"/>
        <end position="274"/>
    </location>
</feature>
<dbReference type="PANTHER" id="PTHR31238">
    <property type="entry name" value="GERMIN-LIKE PROTEIN SUBFAMILY 3 MEMBER 3"/>
    <property type="match status" value="1"/>
</dbReference>
<dbReference type="SUPFAM" id="SSF51182">
    <property type="entry name" value="RmlC-like cupins"/>
    <property type="match status" value="1"/>
</dbReference>
<dbReference type="EMBL" id="SEKV01000602">
    <property type="protein sequence ID" value="TFY55320.1"/>
    <property type="molecule type" value="Genomic_DNA"/>
</dbReference>
<evidence type="ECO:0000256" key="6">
    <source>
        <dbReference type="SAM" id="MobiDB-lite"/>
    </source>
</evidence>
<evidence type="ECO:0000256" key="1">
    <source>
        <dbReference type="ARBA" id="ARBA00004613"/>
    </source>
</evidence>
<dbReference type="Pfam" id="PF00190">
    <property type="entry name" value="Cupin_1"/>
    <property type="match status" value="1"/>
</dbReference>
<feature type="region of interest" description="Disordered" evidence="6">
    <location>
        <begin position="239"/>
        <end position="274"/>
    </location>
</feature>
<evidence type="ECO:0000259" key="8">
    <source>
        <dbReference type="SMART" id="SM00835"/>
    </source>
</evidence>
<dbReference type="InterPro" id="IPR006045">
    <property type="entry name" value="Cupin_1"/>
</dbReference>
<gene>
    <name evidence="9" type="ORF">EVJ58_g8321</name>
</gene>
<feature type="domain" description="Cupin type-1" evidence="8">
    <location>
        <begin position="72"/>
        <end position="220"/>
    </location>
</feature>
<accession>A0A4Y9XYZ2</accession>
<evidence type="ECO:0000256" key="5">
    <source>
        <dbReference type="ARBA" id="ARBA00023211"/>
    </source>
</evidence>
<feature type="compositionally biased region" description="Polar residues" evidence="6">
    <location>
        <begin position="240"/>
        <end position="255"/>
    </location>
</feature>
<keyword evidence="7" id="KW-0812">Transmembrane</keyword>
<dbReference type="CDD" id="cd02241">
    <property type="entry name" value="cupin_OxOx"/>
    <property type="match status" value="1"/>
</dbReference>